<protein>
    <submittedName>
        <fullName evidence="2">Ogr/Delta-like zinc finger family protein</fullName>
    </submittedName>
</protein>
<evidence type="ECO:0000259" key="1">
    <source>
        <dbReference type="Pfam" id="PF04606"/>
    </source>
</evidence>
<comment type="caution">
    <text evidence="2">The sequence shown here is derived from an EMBL/GenBank/DDBJ whole genome shotgun (WGS) entry which is preliminary data.</text>
</comment>
<keyword evidence="3" id="KW-1185">Reference proteome</keyword>
<dbReference type="EMBL" id="JBIUVY010000027">
    <property type="protein sequence ID" value="MFJ2287950.1"/>
    <property type="molecule type" value="Genomic_DNA"/>
</dbReference>
<proteinExistence type="predicted"/>
<accession>A0ABW8DPI6</accession>
<reference evidence="2 3" key="1">
    <citation type="submission" date="2024-10" db="EMBL/GenBank/DDBJ databases">
        <title>The Natural Products Discovery Center: Release of the First 8490 Sequenced Strains for Exploring Actinobacteria Biosynthetic Diversity.</title>
        <authorList>
            <person name="Kalkreuter E."/>
            <person name="Kautsar S.A."/>
            <person name="Yang D."/>
            <person name="Bader C.D."/>
            <person name="Teijaro C.N."/>
            <person name="Fluegel L."/>
            <person name="Davis C.M."/>
            <person name="Simpson J.R."/>
            <person name="Lauterbach L."/>
            <person name="Steele A.D."/>
            <person name="Gui C."/>
            <person name="Meng S."/>
            <person name="Li G."/>
            <person name="Viehrig K."/>
            <person name="Ye F."/>
            <person name="Su P."/>
            <person name="Kiefer A.F."/>
            <person name="Nichols A."/>
            <person name="Cepeda A.J."/>
            <person name="Yan W."/>
            <person name="Fan B."/>
            <person name="Jiang Y."/>
            <person name="Adhikari A."/>
            <person name="Zheng C.-J."/>
            <person name="Schuster L."/>
            <person name="Cowan T.M."/>
            <person name="Smanski M.J."/>
            <person name="Chevrette M.G."/>
            <person name="De Carvalho L.P.S."/>
            <person name="Shen B."/>
        </authorList>
    </citation>
    <scope>NUCLEOTIDE SEQUENCE [LARGE SCALE GENOMIC DNA]</scope>
    <source>
        <strain evidence="2 3">NPDC087689</strain>
    </source>
</reference>
<dbReference type="Proteomes" id="UP001617296">
    <property type="component" value="Unassembled WGS sequence"/>
</dbReference>
<dbReference type="Pfam" id="PF04606">
    <property type="entry name" value="Ogr_Delta"/>
    <property type="match status" value="1"/>
</dbReference>
<evidence type="ECO:0000313" key="3">
    <source>
        <dbReference type="Proteomes" id="UP001617296"/>
    </source>
</evidence>
<name>A0ABW8DPI6_9PSED</name>
<sequence length="87" mass="9925">MRVYCKECGFKGRIASRDELSKEFAKLYCQCLSPTCGHTWVANLTFSHTLSPSAQAIDRFIFDRLRDMSRSKQRELFEQLGATSALA</sequence>
<dbReference type="InterPro" id="IPR007684">
    <property type="entry name" value="Znf_Ogr/Delta"/>
</dbReference>
<feature type="domain" description="Zinc finger Ogr/Delta-type" evidence="1">
    <location>
        <begin position="5"/>
        <end position="50"/>
    </location>
</feature>
<evidence type="ECO:0000313" key="2">
    <source>
        <dbReference type="EMBL" id="MFJ2287950.1"/>
    </source>
</evidence>
<gene>
    <name evidence="2" type="ORF">ACIOUF_16570</name>
</gene>
<organism evidence="2 3">
    <name type="scientific">Pseudomonas iridis</name>
    <dbReference type="NCBI Taxonomy" id="2710587"/>
    <lineage>
        <taxon>Bacteria</taxon>
        <taxon>Pseudomonadati</taxon>
        <taxon>Pseudomonadota</taxon>
        <taxon>Gammaproteobacteria</taxon>
        <taxon>Pseudomonadales</taxon>
        <taxon>Pseudomonadaceae</taxon>
        <taxon>Pseudomonas</taxon>
    </lineage>
</organism>
<dbReference type="RefSeq" id="WP_401233302.1">
    <property type="nucleotide sequence ID" value="NZ_JBIUVY010000027.1"/>
</dbReference>